<keyword evidence="3" id="KW-1185">Reference proteome</keyword>
<feature type="compositionally biased region" description="Polar residues" evidence="1">
    <location>
        <begin position="49"/>
        <end position="61"/>
    </location>
</feature>
<feature type="compositionally biased region" description="Low complexity" evidence="1">
    <location>
        <begin position="143"/>
        <end position="152"/>
    </location>
</feature>
<reference evidence="3" key="1">
    <citation type="journal article" date="2013" name="Nature">
        <title>Draft genome of the wheat A-genome progenitor Triticum urartu.</title>
        <authorList>
            <person name="Ling H.Q."/>
            <person name="Zhao S."/>
            <person name="Liu D."/>
            <person name="Wang J."/>
            <person name="Sun H."/>
            <person name="Zhang C."/>
            <person name="Fan H."/>
            <person name="Li D."/>
            <person name="Dong L."/>
            <person name="Tao Y."/>
            <person name="Gao C."/>
            <person name="Wu H."/>
            <person name="Li Y."/>
            <person name="Cui Y."/>
            <person name="Guo X."/>
            <person name="Zheng S."/>
            <person name="Wang B."/>
            <person name="Yu K."/>
            <person name="Liang Q."/>
            <person name="Yang W."/>
            <person name="Lou X."/>
            <person name="Chen J."/>
            <person name="Feng M."/>
            <person name="Jian J."/>
            <person name="Zhang X."/>
            <person name="Luo G."/>
            <person name="Jiang Y."/>
            <person name="Liu J."/>
            <person name="Wang Z."/>
            <person name="Sha Y."/>
            <person name="Zhang B."/>
            <person name="Wu H."/>
            <person name="Tang D."/>
            <person name="Shen Q."/>
            <person name="Xue P."/>
            <person name="Zou S."/>
            <person name="Wang X."/>
            <person name="Liu X."/>
            <person name="Wang F."/>
            <person name="Yang Y."/>
            <person name="An X."/>
            <person name="Dong Z."/>
            <person name="Zhang K."/>
            <person name="Zhang X."/>
            <person name="Luo M.C."/>
            <person name="Dvorak J."/>
            <person name="Tong Y."/>
            <person name="Wang J."/>
            <person name="Yang H."/>
            <person name="Li Z."/>
            <person name="Wang D."/>
            <person name="Zhang A."/>
            <person name="Wang J."/>
        </authorList>
    </citation>
    <scope>NUCLEOTIDE SEQUENCE</scope>
    <source>
        <strain evidence="3">cv. G1812</strain>
    </source>
</reference>
<name>A0A8R7V0X4_TRIUA</name>
<dbReference type="Gramene" id="TuG1812G0700000120.01.T01">
    <property type="protein sequence ID" value="TuG1812G0700000120.01.T01.cds336965"/>
    <property type="gene ID" value="TuG1812G0700000120.01"/>
</dbReference>
<protein>
    <submittedName>
        <fullName evidence="2">Uncharacterized protein</fullName>
    </submittedName>
</protein>
<feature type="region of interest" description="Disordered" evidence="1">
    <location>
        <begin position="1"/>
        <end position="63"/>
    </location>
</feature>
<feature type="region of interest" description="Disordered" evidence="1">
    <location>
        <begin position="86"/>
        <end position="238"/>
    </location>
</feature>
<feature type="compositionally biased region" description="Low complexity" evidence="1">
    <location>
        <begin position="212"/>
        <end position="238"/>
    </location>
</feature>
<dbReference type="Proteomes" id="UP000015106">
    <property type="component" value="Chromosome 7"/>
</dbReference>
<sequence>MQGSHPEFEHIPTARQPEPRRRSTRNSSETTPLGRYTTPGWRRRGRLTQWVSRDFSQSTVAQDPIRSTAGQIWPEIAARAVRHHDQLNPSQKQAMHPPSLPAAPTKPPSTIPRPTAAKIARSGMGASANSEHCQIWSRRAGRSRTTSPRSSPDLTRACSRPHPHRVPPLHATPDAAPATAPRAKGRAHPGRGRPAPARPWPQSPATEPADLGGSHAAAPHIAAPSRHPAAAGADEPER</sequence>
<feature type="compositionally biased region" description="Low complexity" evidence="1">
    <location>
        <begin position="168"/>
        <end position="182"/>
    </location>
</feature>
<organism evidence="2 3">
    <name type="scientific">Triticum urartu</name>
    <name type="common">Red wild einkorn</name>
    <name type="synonym">Crithodium urartu</name>
    <dbReference type="NCBI Taxonomy" id="4572"/>
    <lineage>
        <taxon>Eukaryota</taxon>
        <taxon>Viridiplantae</taxon>
        <taxon>Streptophyta</taxon>
        <taxon>Embryophyta</taxon>
        <taxon>Tracheophyta</taxon>
        <taxon>Spermatophyta</taxon>
        <taxon>Magnoliopsida</taxon>
        <taxon>Liliopsida</taxon>
        <taxon>Poales</taxon>
        <taxon>Poaceae</taxon>
        <taxon>BOP clade</taxon>
        <taxon>Pooideae</taxon>
        <taxon>Triticodae</taxon>
        <taxon>Triticeae</taxon>
        <taxon>Triticinae</taxon>
        <taxon>Triticum</taxon>
    </lineage>
</organism>
<feature type="compositionally biased region" description="Pro residues" evidence="1">
    <location>
        <begin position="98"/>
        <end position="111"/>
    </location>
</feature>
<evidence type="ECO:0000313" key="2">
    <source>
        <dbReference type="EnsemblPlants" id="TuG1812G0700000120.01.T01.cds336965"/>
    </source>
</evidence>
<evidence type="ECO:0000313" key="3">
    <source>
        <dbReference type="Proteomes" id="UP000015106"/>
    </source>
</evidence>
<reference evidence="2" key="3">
    <citation type="submission" date="2022-06" db="UniProtKB">
        <authorList>
            <consortium name="EnsemblPlants"/>
        </authorList>
    </citation>
    <scope>IDENTIFICATION</scope>
</reference>
<accession>A0A8R7V0X4</accession>
<dbReference type="EnsemblPlants" id="TuG1812G0700000120.01.T01">
    <property type="protein sequence ID" value="TuG1812G0700000120.01.T01.cds336965"/>
    <property type="gene ID" value="TuG1812G0700000120.01"/>
</dbReference>
<dbReference type="AlphaFoldDB" id="A0A8R7V0X4"/>
<proteinExistence type="predicted"/>
<reference evidence="2" key="2">
    <citation type="submission" date="2018-03" db="EMBL/GenBank/DDBJ databases">
        <title>The Triticum urartu genome reveals the dynamic nature of wheat genome evolution.</title>
        <authorList>
            <person name="Ling H."/>
            <person name="Ma B."/>
            <person name="Shi X."/>
            <person name="Liu H."/>
            <person name="Dong L."/>
            <person name="Sun H."/>
            <person name="Cao Y."/>
            <person name="Gao Q."/>
            <person name="Zheng S."/>
            <person name="Li Y."/>
            <person name="Yu Y."/>
            <person name="Du H."/>
            <person name="Qi M."/>
            <person name="Li Y."/>
            <person name="Yu H."/>
            <person name="Cui Y."/>
            <person name="Wang N."/>
            <person name="Chen C."/>
            <person name="Wu H."/>
            <person name="Zhao Y."/>
            <person name="Zhang J."/>
            <person name="Li Y."/>
            <person name="Zhou W."/>
            <person name="Zhang B."/>
            <person name="Hu W."/>
            <person name="Eijk M."/>
            <person name="Tang J."/>
            <person name="Witsenboer H."/>
            <person name="Zhao S."/>
            <person name="Li Z."/>
            <person name="Zhang A."/>
            <person name="Wang D."/>
            <person name="Liang C."/>
        </authorList>
    </citation>
    <scope>NUCLEOTIDE SEQUENCE [LARGE SCALE GENOMIC DNA]</scope>
    <source>
        <strain evidence="2">cv. G1812</strain>
    </source>
</reference>
<feature type="compositionally biased region" description="Basic and acidic residues" evidence="1">
    <location>
        <begin position="1"/>
        <end position="21"/>
    </location>
</feature>
<evidence type="ECO:0000256" key="1">
    <source>
        <dbReference type="SAM" id="MobiDB-lite"/>
    </source>
</evidence>